<dbReference type="RefSeq" id="WP_003715162.1">
    <property type="nucleotide sequence ID" value="NZ_AFTL01000009.1"/>
</dbReference>
<feature type="region of interest" description="Disordered" evidence="1">
    <location>
        <begin position="1"/>
        <end position="21"/>
    </location>
</feature>
<evidence type="ECO:0000256" key="1">
    <source>
        <dbReference type="SAM" id="MobiDB-lite"/>
    </source>
</evidence>
<feature type="compositionally biased region" description="Basic and acidic residues" evidence="1">
    <location>
        <begin position="7"/>
        <end position="17"/>
    </location>
</feature>
<evidence type="ECO:0000313" key="2">
    <source>
        <dbReference type="EMBL" id="EGS37977.1"/>
    </source>
</evidence>
<comment type="caution">
    <text evidence="2">The sequence shown here is derived from an EMBL/GenBank/DDBJ whole genome shotgun (WGS) entry which is preliminary data.</text>
</comment>
<evidence type="ECO:0000313" key="3">
    <source>
        <dbReference type="Proteomes" id="UP000006035"/>
    </source>
</evidence>
<proteinExistence type="predicted"/>
<reference evidence="2 3" key="1">
    <citation type="submission" date="2011-05" db="EMBL/GenBank/DDBJ databases">
        <authorList>
            <person name="Durkin A.S."/>
            <person name="Kim M."/>
            <person name="Radune D."/>
            <person name="Hostetler J."/>
            <person name="Torralba M."/>
            <person name="Gillis M."/>
            <person name="Methe B."/>
            <person name="Sutton G."/>
            <person name="Nelson K.E."/>
        </authorList>
    </citation>
    <scope>NUCLEOTIDE SEQUENCE [LARGE SCALE GENOMIC DNA]</scope>
    <source>
        <strain evidence="2 3">F0423</strain>
    </source>
</reference>
<protein>
    <submittedName>
        <fullName evidence="2">Conserved domain protein</fullName>
    </submittedName>
</protein>
<sequence>MTSNDNRLTDNKLDKTFDNASFDHPVTVHDRRIMKQLWKEYIKNKKASPTDGVEDAGKE</sequence>
<dbReference type="Proteomes" id="UP000006035">
    <property type="component" value="Unassembled WGS sequence"/>
</dbReference>
<accession>A0ABP2LAG9</accession>
<organism evidence="2 3">
    <name type="scientific">Limosilactobacillus oris F0423</name>
    <dbReference type="NCBI Taxonomy" id="944562"/>
    <lineage>
        <taxon>Bacteria</taxon>
        <taxon>Bacillati</taxon>
        <taxon>Bacillota</taxon>
        <taxon>Bacilli</taxon>
        <taxon>Lactobacillales</taxon>
        <taxon>Lactobacillaceae</taxon>
        <taxon>Limosilactobacillus</taxon>
    </lineage>
</organism>
<dbReference type="EMBL" id="AFTL01000009">
    <property type="protein sequence ID" value="EGS37977.1"/>
    <property type="molecule type" value="Genomic_DNA"/>
</dbReference>
<keyword evidence="3" id="KW-1185">Reference proteome</keyword>
<name>A0ABP2LAG9_9LACO</name>
<gene>
    <name evidence="2" type="ORF">HMPREF9102_0386</name>
</gene>